<accession>A0A922IDV6</accession>
<name>A0A922IDV6_DERFA</name>
<evidence type="ECO:0000256" key="2">
    <source>
        <dbReference type="SAM" id="MobiDB-lite"/>
    </source>
</evidence>
<organism evidence="4 5">
    <name type="scientific">Dermatophagoides farinae</name>
    <name type="common">American house dust mite</name>
    <dbReference type="NCBI Taxonomy" id="6954"/>
    <lineage>
        <taxon>Eukaryota</taxon>
        <taxon>Metazoa</taxon>
        <taxon>Ecdysozoa</taxon>
        <taxon>Arthropoda</taxon>
        <taxon>Chelicerata</taxon>
        <taxon>Arachnida</taxon>
        <taxon>Acari</taxon>
        <taxon>Acariformes</taxon>
        <taxon>Sarcoptiformes</taxon>
        <taxon>Astigmata</taxon>
        <taxon>Psoroptidia</taxon>
        <taxon>Analgoidea</taxon>
        <taxon>Pyroglyphidae</taxon>
        <taxon>Dermatophagoidinae</taxon>
        <taxon>Dermatophagoides</taxon>
    </lineage>
</organism>
<reference evidence="4" key="1">
    <citation type="submission" date="2013-05" db="EMBL/GenBank/DDBJ databases">
        <authorList>
            <person name="Yim A.K.Y."/>
            <person name="Chan T.F."/>
            <person name="Ji K.M."/>
            <person name="Liu X.Y."/>
            <person name="Zhou J.W."/>
            <person name="Li R.Q."/>
            <person name="Yang K.Y."/>
            <person name="Li J."/>
            <person name="Li M."/>
            <person name="Law P.T.W."/>
            <person name="Wu Y.L."/>
            <person name="Cai Z.L."/>
            <person name="Qin H."/>
            <person name="Bao Y."/>
            <person name="Leung R.K.K."/>
            <person name="Ng P.K.S."/>
            <person name="Zou J."/>
            <person name="Zhong X.J."/>
            <person name="Ran P.X."/>
            <person name="Zhong N.S."/>
            <person name="Liu Z.G."/>
            <person name="Tsui S.K.W."/>
        </authorList>
    </citation>
    <scope>NUCLEOTIDE SEQUENCE</scope>
    <source>
        <strain evidence="4">Derf</strain>
        <tissue evidence="4">Whole organism</tissue>
    </source>
</reference>
<reference evidence="3" key="3">
    <citation type="journal article" date="2021" name="World Allergy Organ. J.">
        <title>Chromosome-level assembly of Dermatophagoides farinae genome and transcriptome reveals two novel allergens Der f 37 and Der f 39.</title>
        <authorList>
            <person name="Chen J."/>
            <person name="Cai Z."/>
            <person name="Fan D."/>
            <person name="Hu J."/>
            <person name="Hou Y."/>
            <person name="He Y."/>
            <person name="Zhang Z."/>
            <person name="Zhao Z."/>
            <person name="Gao P."/>
            <person name="Hu W."/>
            <person name="Sun J."/>
            <person name="Li J."/>
            <person name="Ji K."/>
        </authorList>
    </citation>
    <scope>NUCLEOTIDE SEQUENCE</scope>
    <source>
        <strain evidence="3">JKM2019</strain>
    </source>
</reference>
<feature type="compositionally biased region" description="Polar residues" evidence="2">
    <location>
        <begin position="265"/>
        <end position="275"/>
    </location>
</feature>
<evidence type="ECO:0000313" key="4">
    <source>
        <dbReference type="EMBL" id="KAH9527504.1"/>
    </source>
</evidence>
<comment type="caution">
    <text evidence="4">The sequence shown here is derived from an EMBL/GenBank/DDBJ whole genome shotgun (WGS) entry which is preliminary data.</text>
</comment>
<feature type="region of interest" description="Disordered" evidence="2">
    <location>
        <begin position="250"/>
        <end position="306"/>
    </location>
</feature>
<keyword evidence="1" id="KW-0175">Coiled coil</keyword>
<sequence>MDNNVNTLSSTNEETLSHHQSLSTETTQAPMMTNYVSSISSSTTTYLVPSVYPPFSTQSPHQSSTTNSGIDPISSYQIPTYTPPSLLTNTNTESQCLASQSNFTGTYQLPPTSYNNPPNDVIPEQTSAILPPQSNPQHPIYCSDGIIYPGELSSSNYNNVINNDDDEQDVVLSNELVDVYNNLGIVGKLLAGGSLVTIRFLQMFRNISETLVDALGIARPKYEEEIRAYEEMKQEEQQRQEEIRQLYAGWKPNMPPVPPPPQIPSNYFPNNQPCMSSDNISPPPISPPMNTISNFVTDSQANLPNP</sequence>
<feature type="region of interest" description="Disordered" evidence="2">
    <location>
        <begin position="1"/>
        <end position="29"/>
    </location>
</feature>
<dbReference type="EMBL" id="SDOV01000004">
    <property type="protein sequence ID" value="KAH7641613.1"/>
    <property type="molecule type" value="Genomic_DNA"/>
</dbReference>
<reference evidence="3" key="2">
    <citation type="submission" date="2020-06" db="EMBL/GenBank/DDBJ databases">
        <authorList>
            <person name="Ji K."/>
            <person name="Li J."/>
        </authorList>
    </citation>
    <scope>NUCLEOTIDE SEQUENCE</scope>
    <source>
        <strain evidence="3">JKM2019</strain>
        <tissue evidence="3">Whole body</tissue>
    </source>
</reference>
<dbReference type="Proteomes" id="UP000790347">
    <property type="component" value="Unassembled WGS sequence"/>
</dbReference>
<feature type="compositionally biased region" description="Polar residues" evidence="2">
    <location>
        <begin position="295"/>
        <end position="306"/>
    </location>
</feature>
<dbReference type="AlphaFoldDB" id="A0A922IDV6"/>
<evidence type="ECO:0000256" key="1">
    <source>
        <dbReference type="SAM" id="Coils"/>
    </source>
</evidence>
<evidence type="ECO:0000313" key="3">
    <source>
        <dbReference type="EMBL" id="KAH7641613.1"/>
    </source>
</evidence>
<proteinExistence type="predicted"/>
<dbReference type="Proteomes" id="UP000828236">
    <property type="component" value="Unassembled WGS sequence"/>
</dbReference>
<gene>
    <name evidence="4" type="ORF">DERF_001514</name>
    <name evidence="3" type="ORF">HUG17_4658</name>
</gene>
<feature type="coiled-coil region" evidence="1">
    <location>
        <begin position="219"/>
        <end position="246"/>
    </location>
</feature>
<protein>
    <submittedName>
        <fullName evidence="4">Uncharacterized protein</fullName>
    </submittedName>
</protein>
<dbReference type="EMBL" id="ASGP02000001">
    <property type="protein sequence ID" value="KAH9527504.1"/>
    <property type="molecule type" value="Genomic_DNA"/>
</dbReference>
<evidence type="ECO:0000313" key="5">
    <source>
        <dbReference type="Proteomes" id="UP000790347"/>
    </source>
</evidence>
<feature type="compositionally biased region" description="Pro residues" evidence="2">
    <location>
        <begin position="253"/>
        <end position="263"/>
    </location>
</feature>
<keyword evidence="5" id="KW-1185">Reference proteome</keyword>
<feature type="region of interest" description="Disordered" evidence="2">
    <location>
        <begin position="55"/>
        <end position="76"/>
    </location>
</feature>
<reference evidence="4" key="4">
    <citation type="journal article" date="2022" name="Res Sq">
        <title>Comparative Genomics Reveals Insights into the Divergent Evolution of Astigmatic Mites and Household Pest Adaptations.</title>
        <authorList>
            <person name="Xiong Q."/>
            <person name="Wan A.T.-Y."/>
            <person name="Liu X.-Y."/>
            <person name="Fung C.S.-H."/>
            <person name="Xiao X."/>
            <person name="Malainual N."/>
            <person name="Hou J."/>
            <person name="Wang L."/>
            <person name="Wang M."/>
            <person name="Yang K."/>
            <person name="Cui Y."/>
            <person name="Leung E."/>
            <person name="Nong W."/>
            <person name="Shin S.-K."/>
            <person name="Au S."/>
            <person name="Jeong K.Y."/>
            <person name="Chew F.T."/>
            <person name="Hui J."/>
            <person name="Leung T.F."/>
            <person name="Tungtrongchitr A."/>
            <person name="Zhong N."/>
            <person name="Liu Z."/>
            <person name="Tsui S."/>
        </authorList>
    </citation>
    <scope>NUCLEOTIDE SEQUENCE</scope>
    <source>
        <strain evidence="4">Derf</strain>
        <tissue evidence="4">Whole organism</tissue>
    </source>
</reference>